<name>A0A1I5T927_9BACI</name>
<feature type="domain" description="Thioredoxin" evidence="2">
    <location>
        <begin position="33"/>
        <end position="178"/>
    </location>
</feature>
<reference evidence="4" key="1">
    <citation type="submission" date="2016-10" db="EMBL/GenBank/DDBJ databases">
        <authorList>
            <person name="Varghese N."/>
            <person name="Submissions S."/>
        </authorList>
    </citation>
    <scope>NUCLEOTIDE SEQUENCE [LARGE SCALE GENOMIC DNA]</scope>
    <source>
        <strain evidence="4">S7</strain>
    </source>
</reference>
<gene>
    <name evidence="3" type="ORF">SAMN05518683_11062</name>
</gene>
<dbReference type="OrthoDB" id="25753at2"/>
<organism evidence="3 4">
    <name type="scientific">Salibacterium halotolerans</name>
    <dbReference type="NCBI Taxonomy" id="1884432"/>
    <lineage>
        <taxon>Bacteria</taxon>
        <taxon>Bacillati</taxon>
        <taxon>Bacillota</taxon>
        <taxon>Bacilli</taxon>
        <taxon>Bacillales</taxon>
        <taxon>Bacillaceae</taxon>
    </lineage>
</organism>
<dbReference type="InterPro" id="IPR050553">
    <property type="entry name" value="Thioredoxin_ResA/DsbE_sf"/>
</dbReference>
<feature type="region of interest" description="Disordered" evidence="1">
    <location>
        <begin position="172"/>
        <end position="197"/>
    </location>
</feature>
<keyword evidence="4" id="KW-1185">Reference proteome</keyword>
<dbReference type="PANTHER" id="PTHR42852">
    <property type="entry name" value="THIOL:DISULFIDE INTERCHANGE PROTEIN DSBE"/>
    <property type="match status" value="1"/>
</dbReference>
<evidence type="ECO:0000313" key="3">
    <source>
        <dbReference type="EMBL" id="SFP79540.1"/>
    </source>
</evidence>
<dbReference type="InterPro" id="IPR013766">
    <property type="entry name" value="Thioredoxin_domain"/>
</dbReference>
<dbReference type="SUPFAM" id="SSF52833">
    <property type="entry name" value="Thioredoxin-like"/>
    <property type="match status" value="1"/>
</dbReference>
<protein>
    <submittedName>
        <fullName evidence="3">Thiol-disulfide isomerase or thioredoxin</fullName>
    </submittedName>
</protein>
<dbReference type="Pfam" id="PF08534">
    <property type="entry name" value="Redoxin"/>
    <property type="match status" value="1"/>
</dbReference>
<dbReference type="AlphaFoldDB" id="A0A1I5T927"/>
<keyword evidence="3" id="KW-0413">Isomerase</keyword>
<dbReference type="PROSITE" id="PS51352">
    <property type="entry name" value="THIOREDOXIN_2"/>
    <property type="match status" value="1"/>
</dbReference>
<dbReference type="PANTHER" id="PTHR42852:SF13">
    <property type="entry name" value="PROTEIN DIPZ"/>
    <property type="match status" value="1"/>
</dbReference>
<dbReference type="STRING" id="1884432.SAMN05518683_11062"/>
<dbReference type="InterPro" id="IPR013740">
    <property type="entry name" value="Redoxin"/>
</dbReference>
<proteinExistence type="predicted"/>
<accession>A0A1I5T927</accession>
<dbReference type="GO" id="GO:0016853">
    <property type="term" value="F:isomerase activity"/>
    <property type="evidence" value="ECO:0007669"/>
    <property type="project" value="UniProtKB-KW"/>
</dbReference>
<dbReference type="CDD" id="cd02966">
    <property type="entry name" value="TlpA_like_family"/>
    <property type="match status" value="1"/>
</dbReference>
<evidence type="ECO:0000256" key="1">
    <source>
        <dbReference type="SAM" id="MobiDB-lite"/>
    </source>
</evidence>
<dbReference type="Gene3D" id="3.40.30.10">
    <property type="entry name" value="Glutaredoxin"/>
    <property type="match status" value="1"/>
</dbReference>
<evidence type="ECO:0000313" key="4">
    <source>
        <dbReference type="Proteomes" id="UP000198892"/>
    </source>
</evidence>
<sequence length="197" mass="22005">MRFFQKRLMFLTLCGLICITGLFYQASYNPAKLAAGYPVTVQNVEPADLKLQGIDEKTYELSSFMDKPLLVTFFASWCGICSRELPQLSAYHEKHKDSWNMAAINVTEQEFNLNNVRSFASSLTVPVLLDKEGKAMENFGVKGVPASFLLNERGTVIKTFYGPIEKEQLEKALSEAGAGTGERRKGRPSPSFREAAF</sequence>
<dbReference type="EMBL" id="FOXD01000010">
    <property type="protein sequence ID" value="SFP79540.1"/>
    <property type="molecule type" value="Genomic_DNA"/>
</dbReference>
<evidence type="ECO:0000259" key="2">
    <source>
        <dbReference type="PROSITE" id="PS51352"/>
    </source>
</evidence>
<dbReference type="InterPro" id="IPR036249">
    <property type="entry name" value="Thioredoxin-like_sf"/>
</dbReference>
<dbReference type="GO" id="GO:0016491">
    <property type="term" value="F:oxidoreductase activity"/>
    <property type="evidence" value="ECO:0007669"/>
    <property type="project" value="InterPro"/>
</dbReference>
<dbReference type="Proteomes" id="UP000198892">
    <property type="component" value="Unassembled WGS sequence"/>
</dbReference>